<dbReference type="AlphaFoldDB" id="F5XG65"/>
<dbReference type="Proteomes" id="UP000007947">
    <property type="component" value="Chromosome"/>
</dbReference>
<evidence type="ECO:0000313" key="8">
    <source>
        <dbReference type="EMBL" id="BAK37999.1"/>
    </source>
</evidence>
<keyword evidence="4 6" id="KW-1133">Transmembrane helix</keyword>
<evidence type="ECO:0000313" key="9">
    <source>
        <dbReference type="Proteomes" id="UP000007947"/>
    </source>
</evidence>
<feature type="transmembrane region" description="Helical" evidence="6">
    <location>
        <begin position="110"/>
        <end position="134"/>
    </location>
</feature>
<proteinExistence type="predicted"/>
<evidence type="ECO:0000256" key="4">
    <source>
        <dbReference type="ARBA" id="ARBA00022989"/>
    </source>
</evidence>
<feature type="transmembrane region" description="Helical" evidence="6">
    <location>
        <begin position="260"/>
        <end position="285"/>
    </location>
</feature>
<sequence length="290" mass="30293">MWDEVLVAIRTAADAVVAGATRADAWAADAASSITGWMVVTAALLTLALSLSWPPPIDARVVQRSVRPLPRWLRGRPDAAPLTRRLGQAAMPGVAVAFVLLRAGPSAAGWLPSIAALAIGAVVALTGAVVLGWLEPSATRRARQRRIADAPQALDLLAACLAAGLPVRAALRSVVEVVDGPLGDDLGQVLRLTDLGHDDVSAWRSLASHPELGPAALDLARSVETGALLVESLLVHAEVAREERRGQVESAARRVGVRSVLPLMVCFIPAFLLIGIVPTVASAVLNALHF</sequence>
<keyword evidence="5 6" id="KW-0472">Membrane</keyword>
<feature type="domain" description="Type II secretion system protein GspF" evidence="7">
    <location>
        <begin position="154"/>
        <end position="275"/>
    </location>
</feature>
<organism evidence="8 9">
    <name type="scientific">Microlunatus phosphovorus (strain ATCC 700054 / DSM 10555 / JCM 9379 / NBRC 101784 / NCIMB 13414 / VKM Ac-1990 / NM-1)</name>
    <dbReference type="NCBI Taxonomy" id="1032480"/>
    <lineage>
        <taxon>Bacteria</taxon>
        <taxon>Bacillati</taxon>
        <taxon>Actinomycetota</taxon>
        <taxon>Actinomycetes</taxon>
        <taxon>Propionibacteriales</taxon>
        <taxon>Propionibacteriaceae</taxon>
        <taxon>Microlunatus</taxon>
    </lineage>
</organism>
<accession>F5XG65</accession>
<keyword evidence="3 6" id="KW-0812">Transmembrane</keyword>
<gene>
    <name evidence="8" type="ordered locus">MLP_49850</name>
</gene>
<dbReference type="HOGENOM" id="CLU_064089_0_1_11"/>
<dbReference type="STRING" id="1032480.MLP_49850"/>
<dbReference type="InterPro" id="IPR018076">
    <property type="entry name" value="T2SS_GspF_dom"/>
</dbReference>
<evidence type="ECO:0000256" key="2">
    <source>
        <dbReference type="ARBA" id="ARBA00022475"/>
    </source>
</evidence>
<evidence type="ECO:0000256" key="1">
    <source>
        <dbReference type="ARBA" id="ARBA00004651"/>
    </source>
</evidence>
<dbReference type="EMBL" id="AP012204">
    <property type="protein sequence ID" value="BAK37999.1"/>
    <property type="molecule type" value="Genomic_DNA"/>
</dbReference>
<dbReference type="PANTHER" id="PTHR35007:SF2">
    <property type="entry name" value="PILUS ASSEMBLE PROTEIN"/>
    <property type="match status" value="1"/>
</dbReference>
<dbReference type="eggNOG" id="COG2064">
    <property type="taxonomic scope" value="Bacteria"/>
</dbReference>
<evidence type="ECO:0000256" key="5">
    <source>
        <dbReference type="ARBA" id="ARBA00023136"/>
    </source>
</evidence>
<evidence type="ECO:0000256" key="3">
    <source>
        <dbReference type="ARBA" id="ARBA00022692"/>
    </source>
</evidence>
<keyword evidence="9" id="KW-1185">Reference proteome</keyword>
<evidence type="ECO:0000259" key="7">
    <source>
        <dbReference type="Pfam" id="PF00482"/>
    </source>
</evidence>
<dbReference type="Pfam" id="PF00482">
    <property type="entry name" value="T2SSF"/>
    <property type="match status" value="1"/>
</dbReference>
<comment type="subcellular location">
    <subcellularLocation>
        <location evidence="1">Cell membrane</location>
        <topology evidence="1">Multi-pass membrane protein</topology>
    </subcellularLocation>
</comment>
<keyword evidence="2" id="KW-1003">Cell membrane</keyword>
<dbReference type="RefSeq" id="WP_013865817.1">
    <property type="nucleotide sequence ID" value="NC_015635.1"/>
</dbReference>
<reference evidence="8 9" key="1">
    <citation type="submission" date="2011-05" db="EMBL/GenBank/DDBJ databases">
        <title>Whole genome sequence of Microlunatus phosphovorus NM-1.</title>
        <authorList>
            <person name="Hosoyama A."/>
            <person name="Sasaki K."/>
            <person name="Harada T."/>
            <person name="Igarashi R."/>
            <person name="Kawakoshi A."/>
            <person name="Sasagawa M."/>
            <person name="Fukada J."/>
            <person name="Nakamura S."/>
            <person name="Katano Y."/>
            <person name="Hanada S."/>
            <person name="Kamagata Y."/>
            <person name="Nakamura N."/>
            <person name="Yamazaki S."/>
            <person name="Fujita N."/>
        </authorList>
    </citation>
    <scope>NUCLEOTIDE SEQUENCE [LARGE SCALE GENOMIC DNA]</scope>
    <source>
        <strain evidence="9">ATCC 700054 / DSM 10555 / JCM 9379 / NBRC 101784 / NCIMB 13414 / VKM Ac-1990 / NM-1</strain>
    </source>
</reference>
<evidence type="ECO:0000256" key="6">
    <source>
        <dbReference type="SAM" id="Phobius"/>
    </source>
</evidence>
<dbReference type="KEGG" id="mph:MLP_49850"/>
<feature type="transmembrane region" description="Helical" evidence="6">
    <location>
        <begin position="34"/>
        <end position="54"/>
    </location>
</feature>
<dbReference type="PANTHER" id="PTHR35007">
    <property type="entry name" value="INTEGRAL MEMBRANE PROTEIN-RELATED"/>
    <property type="match status" value="1"/>
</dbReference>
<name>F5XG65_MICPN</name>
<dbReference type="GO" id="GO:0005886">
    <property type="term" value="C:plasma membrane"/>
    <property type="evidence" value="ECO:0007669"/>
    <property type="project" value="UniProtKB-SubCell"/>
</dbReference>
<protein>
    <recommendedName>
        <fullName evidence="7">Type II secretion system protein GspF domain-containing protein</fullName>
    </recommendedName>
</protein>